<dbReference type="PROSITE" id="PS51322">
    <property type="entry name" value="UEV"/>
    <property type="match status" value="1"/>
</dbReference>
<evidence type="ECO:0000259" key="10">
    <source>
        <dbReference type="PROSITE" id="PS51322"/>
    </source>
</evidence>
<comment type="similarity">
    <text evidence="2">Belongs to the ubiquitin-conjugating enzyme family. UEV subfamily.</text>
</comment>
<keyword evidence="6 8" id="KW-0175">Coiled coil</keyword>
<name>A0AAD4JY93_9MUSC</name>
<evidence type="ECO:0000256" key="7">
    <source>
        <dbReference type="PROSITE-ProRule" id="PRU00644"/>
    </source>
</evidence>
<reference evidence="11" key="1">
    <citation type="journal article" date="2021" name="Mol. Ecol. Resour.">
        <title>Phylogenomic analyses of the genus Drosophila reveals genomic signals of climate adaptation.</title>
        <authorList>
            <person name="Li F."/>
            <person name="Rane R.V."/>
            <person name="Luria V."/>
            <person name="Xiong Z."/>
            <person name="Chen J."/>
            <person name="Li Z."/>
            <person name="Catullo R.A."/>
            <person name="Griffin P.C."/>
            <person name="Schiffer M."/>
            <person name="Pearce S."/>
            <person name="Lee S.F."/>
            <person name="McElroy K."/>
            <person name="Stocker A."/>
            <person name="Shirriffs J."/>
            <person name="Cockerell F."/>
            <person name="Coppin C."/>
            <person name="Sgro C.M."/>
            <person name="Karger A."/>
            <person name="Cain J.W."/>
            <person name="Weber J.A."/>
            <person name="Santpere G."/>
            <person name="Kirschner M.W."/>
            <person name="Hoffmann A.A."/>
            <person name="Oakeshott J.G."/>
            <person name="Zhang G."/>
        </authorList>
    </citation>
    <scope>NUCLEOTIDE SEQUENCE</scope>
    <source>
        <strain evidence="11">BGI-SZ-2011g</strain>
    </source>
</reference>
<gene>
    <name evidence="11" type="ORF">KR093_005831</name>
</gene>
<dbReference type="InterPro" id="IPR037202">
    <property type="entry name" value="ESCRT_assembly_dom"/>
</dbReference>
<dbReference type="AlphaFoldDB" id="A0AAD4JY93"/>
<keyword evidence="12" id="KW-1185">Reference proteome</keyword>
<dbReference type="GO" id="GO:0015031">
    <property type="term" value="P:protein transport"/>
    <property type="evidence" value="ECO:0007669"/>
    <property type="project" value="UniProtKB-UniRule"/>
</dbReference>
<dbReference type="InterPro" id="IPR017916">
    <property type="entry name" value="SB_dom"/>
</dbReference>
<dbReference type="GO" id="GO:0000813">
    <property type="term" value="C:ESCRT I complex"/>
    <property type="evidence" value="ECO:0007669"/>
    <property type="project" value="TreeGrafter"/>
</dbReference>
<feature type="domain" description="UEV" evidence="10">
    <location>
        <begin position="3"/>
        <end position="146"/>
    </location>
</feature>
<evidence type="ECO:0000256" key="1">
    <source>
        <dbReference type="ARBA" id="ARBA00004177"/>
    </source>
</evidence>
<dbReference type="GO" id="GO:0043130">
    <property type="term" value="F:ubiquitin binding"/>
    <property type="evidence" value="ECO:0007669"/>
    <property type="project" value="TreeGrafter"/>
</dbReference>
<accession>A0AAD4JY93</accession>
<dbReference type="Gene3D" id="3.10.110.10">
    <property type="entry name" value="Ubiquitin Conjugating Enzyme"/>
    <property type="match status" value="1"/>
</dbReference>
<evidence type="ECO:0000256" key="4">
    <source>
        <dbReference type="ARBA" id="ARBA00022753"/>
    </source>
</evidence>
<evidence type="ECO:0000256" key="2">
    <source>
        <dbReference type="ARBA" id="ARBA00009594"/>
    </source>
</evidence>
<comment type="subcellular location">
    <subcellularLocation>
        <location evidence="1">Endosome</location>
    </subcellularLocation>
</comment>
<dbReference type="EMBL" id="JAJJHW010002774">
    <property type="protein sequence ID" value="KAH8365847.1"/>
    <property type="molecule type" value="Genomic_DNA"/>
</dbReference>
<keyword evidence="3 7" id="KW-0813">Transport</keyword>
<feature type="coiled-coil region" evidence="8">
    <location>
        <begin position="263"/>
        <end position="335"/>
    </location>
</feature>
<feature type="domain" description="SB" evidence="9">
    <location>
        <begin position="345"/>
        <end position="411"/>
    </location>
</feature>
<dbReference type="PANTHER" id="PTHR23306:SF3">
    <property type="entry name" value="TUMOR SUPPRESSOR PROTEIN 101"/>
    <property type="match status" value="1"/>
</dbReference>
<evidence type="ECO:0008006" key="13">
    <source>
        <dbReference type="Google" id="ProtNLM"/>
    </source>
</evidence>
<evidence type="ECO:0000256" key="5">
    <source>
        <dbReference type="ARBA" id="ARBA00022927"/>
    </source>
</evidence>
<dbReference type="PROSITE" id="PS51312">
    <property type="entry name" value="SB"/>
    <property type="match status" value="1"/>
</dbReference>
<evidence type="ECO:0000256" key="8">
    <source>
        <dbReference type="SAM" id="Coils"/>
    </source>
</evidence>
<evidence type="ECO:0000256" key="6">
    <source>
        <dbReference type="ARBA" id="ARBA00023054"/>
    </source>
</evidence>
<evidence type="ECO:0000256" key="3">
    <source>
        <dbReference type="ARBA" id="ARBA00022448"/>
    </source>
</evidence>
<dbReference type="PANTHER" id="PTHR23306">
    <property type="entry name" value="TUMOR SUSCEPTIBILITY GENE 101 PROTEIN-RELATED"/>
    <property type="match status" value="1"/>
</dbReference>
<dbReference type="InterPro" id="IPR016135">
    <property type="entry name" value="UBQ-conjugating_enzyme/RWD"/>
</dbReference>
<dbReference type="Pfam" id="PF09454">
    <property type="entry name" value="Vps23_core"/>
    <property type="match status" value="1"/>
</dbReference>
<evidence type="ECO:0000259" key="9">
    <source>
        <dbReference type="PROSITE" id="PS51312"/>
    </source>
</evidence>
<dbReference type="Proteomes" id="UP001200034">
    <property type="component" value="Unassembled WGS sequence"/>
</dbReference>
<proteinExistence type="inferred from homology"/>
<organism evidence="11 12">
    <name type="scientific">Drosophila rubida</name>
    <dbReference type="NCBI Taxonomy" id="30044"/>
    <lineage>
        <taxon>Eukaryota</taxon>
        <taxon>Metazoa</taxon>
        <taxon>Ecdysozoa</taxon>
        <taxon>Arthropoda</taxon>
        <taxon>Hexapoda</taxon>
        <taxon>Insecta</taxon>
        <taxon>Pterygota</taxon>
        <taxon>Neoptera</taxon>
        <taxon>Endopterygota</taxon>
        <taxon>Diptera</taxon>
        <taxon>Brachycera</taxon>
        <taxon>Muscomorpha</taxon>
        <taxon>Ephydroidea</taxon>
        <taxon>Drosophilidae</taxon>
        <taxon>Drosophila</taxon>
    </lineage>
</organism>
<sequence>MPAVEEAEINKYLSKYKNVAATRKDVVDVVTTYRSLTYDLQRFVFNDGSSKDLFTLQGTIPVVYKNNTYFIPICIWLMDTHPQNAPMCFVKPTPTMQIKVSMYVDHNGKVYLPYLHDWQPHRSDLLSLIQVMIVTFGDHPPVYSKPKEQVAAPYPTNSYMPQPGGQGASNSYLPYPNAAGGGGGNFPPYPTGGTFTPFHSTGAATGGGGSTGFPPYMNYPQPGGYPGNAGYNPSANANANSTGTITEEHIKASLISAVEDKLRRRIQEKVNQYQAEIETLNRTKQELVEGSAKIDSIVIRLEREQGELQKNISVLRDKEEELKKSLETLENAEAIDPDEAVTTTAPLYKQLLNAYADEAATEDAIYYLGEGLRGSVIDLETFLKHVRTLSRKQFILRATMQKCRQKAGLAG</sequence>
<dbReference type="Gene3D" id="6.10.250.370">
    <property type="match status" value="1"/>
</dbReference>
<keyword evidence="5 7" id="KW-0653">Protein transport</keyword>
<protein>
    <recommendedName>
        <fullName evidence="13">Tumor susceptibility gene 101 protein</fullName>
    </recommendedName>
</protein>
<keyword evidence="4" id="KW-0967">Endosome</keyword>
<dbReference type="SUPFAM" id="SSF54495">
    <property type="entry name" value="UBC-like"/>
    <property type="match status" value="1"/>
</dbReference>
<comment type="caution">
    <text evidence="11">The sequence shown here is derived from an EMBL/GenBank/DDBJ whole genome shotgun (WGS) entry which is preliminary data.</text>
</comment>
<dbReference type="InterPro" id="IPR008883">
    <property type="entry name" value="UEV_N"/>
</dbReference>
<evidence type="ECO:0000313" key="12">
    <source>
        <dbReference type="Proteomes" id="UP001200034"/>
    </source>
</evidence>
<dbReference type="CDD" id="cd11685">
    <property type="entry name" value="UEV_TSG101-like"/>
    <property type="match status" value="1"/>
</dbReference>
<dbReference type="Gene3D" id="6.10.140.820">
    <property type="match status" value="1"/>
</dbReference>
<evidence type="ECO:0000313" key="11">
    <source>
        <dbReference type="EMBL" id="KAH8365847.1"/>
    </source>
</evidence>
<dbReference type="GO" id="GO:0008333">
    <property type="term" value="P:endosome to lysosome transport"/>
    <property type="evidence" value="ECO:0007669"/>
    <property type="project" value="TreeGrafter"/>
</dbReference>
<dbReference type="InterPro" id="IPR052070">
    <property type="entry name" value="ESCRT-I_UEV_domain"/>
</dbReference>
<dbReference type="SUPFAM" id="SSF140111">
    <property type="entry name" value="Endosomal sorting complex assembly domain"/>
    <property type="match status" value="1"/>
</dbReference>
<dbReference type="Pfam" id="PF05743">
    <property type="entry name" value="UEV"/>
    <property type="match status" value="1"/>
</dbReference>